<comment type="caution">
    <text evidence="1">The sequence shown here is derived from an EMBL/GenBank/DDBJ whole genome shotgun (WGS) entry which is preliminary data.</text>
</comment>
<accession>A0ABW6LBX0</accession>
<proteinExistence type="predicted"/>
<evidence type="ECO:0000313" key="1">
    <source>
        <dbReference type="EMBL" id="MFE9224661.1"/>
    </source>
</evidence>
<sequence length="147" mass="15887">MADEQDSQQDGPSELLDLYRFTAVCLALGIPPHKVAGDFRFGLEGLRQSGVVPLEDLALVHARAAGEAEHPERWAAGFTAGYHSAWAAAVLRVLESRGVEFSKHLHRGLHLCSDADRLTRFLDRAVTATHEADLVAGEPSPRAPDGP</sequence>
<dbReference type="RefSeq" id="WP_358278262.1">
    <property type="nucleotide sequence ID" value="NZ_JBEYGJ010000002.1"/>
</dbReference>
<dbReference type="Proteomes" id="UP001601288">
    <property type="component" value="Unassembled WGS sequence"/>
</dbReference>
<reference evidence="1 2" key="1">
    <citation type="submission" date="2024-10" db="EMBL/GenBank/DDBJ databases">
        <title>The Natural Products Discovery Center: Release of the First 8490 Sequenced Strains for Exploring Actinobacteria Biosynthetic Diversity.</title>
        <authorList>
            <person name="Kalkreuter E."/>
            <person name="Kautsar S.A."/>
            <person name="Yang D."/>
            <person name="Bader C.D."/>
            <person name="Teijaro C.N."/>
            <person name="Fluegel L."/>
            <person name="Davis C.M."/>
            <person name="Simpson J.R."/>
            <person name="Lauterbach L."/>
            <person name="Steele A.D."/>
            <person name="Gui C."/>
            <person name="Meng S."/>
            <person name="Li G."/>
            <person name="Viehrig K."/>
            <person name="Ye F."/>
            <person name="Su P."/>
            <person name="Kiefer A.F."/>
            <person name="Nichols A."/>
            <person name="Cepeda A.J."/>
            <person name="Yan W."/>
            <person name="Fan B."/>
            <person name="Jiang Y."/>
            <person name="Adhikari A."/>
            <person name="Zheng C.-J."/>
            <person name="Schuster L."/>
            <person name="Cowan T.M."/>
            <person name="Smanski M.J."/>
            <person name="Chevrette M.G."/>
            <person name="De Carvalho L.P.S."/>
            <person name="Shen B."/>
        </authorList>
    </citation>
    <scope>NUCLEOTIDE SEQUENCE [LARGE SCALE GENOMIC DNA]</scope>
    <source>
        <strain evidence="1 2">NPDC007066</strain>
    </source>
</reference>
<dbReference type="EMBL" id="JBIAFP010000004">
    <property type="protein sequence ID" value="MFE9224661.1"/>
    <property type="molecule type" value="Genomic_DNA"/>
</dbReference>
<protein>
    <submittedName>
        <fullName evidence="1">Uncharacterized protein</fullName>
    </submittedName>
</protein>
<evidence type="ECO:0000313" key="2">
    <source>
        <dbReference type="Proteomes" id="UP001601288"/>
    </source>
</evidence>
<gene>
    <name evidence="1" type="ORF">ACFYM3_08510</name>
</gene>
<organism evidence="1 2">
    <name type="scientific">Streptomyces massasporeus</name>
    <dbReference type="NCBI Taxonomy" id="67324"/>
    <lineage>
        <taxon>Bacteria</taxon>
        <taxon>Bacillati</taxon>
        <taxon>Actinomycetota</taxon>
        <taxon>Actinomycetes</taxon>
        <taxon>Kitasatosporales</taxon>
        <taxon>Streptomycetaceae</taxon>
        <taxon>Streptomyces</taxon>
    </lineage>
</organism>
<name>A0ABW6LBX0_9ACTN</name>
<keyword evidence="2" id="KW-1185">Reference proteome</keyword>